<gene>
    <name evidence="1" type="ORF">AOT14_26020</name>
</gene>
<name>A0A0S1B1W4_9GAMM</name>
<organism evidence="1 2">
    <name type="scientific">Stenotrophomonas acidaminiphila</name>
    <dbReference type="NCBI Taxonomy" id="128780"/>
    <lineage>
        <taxon>Bacteria</taxon>
        <taxon>Pseudomonadati</taxon>
        <taxon>Pseudomonadota</taxon>
        <taxon>Gammaproteobacteria</taxon>
        <taxon>Lysobacterales</taxon>
        <taxon>Lysobacteraceae</taxon>
        <taxon>Stenotrophomonas</taxon>
    </lineage>
</organism>
<keyword evidence="2" id="KW-1185">Reference proteome</keyword>
<protein>
    <submittedName>
        <fullName evidence="1">Uncharacterized protein</fullName>
    </submittedName>
</protein>
<dbReference type="AlphaFoldDB" id="A0A0S1B1W4"/>
<reference evidence="1 2" key="1">
    <citation type="journal article" date="2015" name="Genome Announc.">
        <title>Complete Genome Sequencing of Stenotrophomonas acidaminiphila ZAC14D2_NAIMI4_2, a Multidrug-Resistant Strain Isolated from Sediments of a Polluted River in Mexico, Uncovers New Antibiotic Resistance Genes and a Novel Class-II Lasso Peptide Biosynthesis Gene Cluster.</title>
        <authorList>
            <person name="Vinuesa P."/>
            <person name="Ochoa-Sanchez L.E."/>
        </authorList>
    </citation>
    <scope>NUCLEOTIDE SEQUENCE [LARGE SCALE GENOMIC DNA]</scope>
    <source>
        <strain evidence="1 2">ZAC14D2_NAIMI4_2</strain>
    </source>
</reference>
<dbReference type="KEGG" id="sacz:AOT14_26020"/>
<dbReference type="PATRIC" id="fig|128780.6.peg.2625"/>
<proteinExistence type="predicted"/>
<evidence type="ECO:0000313" key="1">
    <source>
        <dbReference type="EMBL" id="ALJ28962.1"/>
    </source>
</evidence>
<dbReference type="Proteomes" id="UP000061010">
    <property type="component" value="Chromosome"/>
</dbReference>
<dbReference type="EMBL" id="CP012900">
    <property type="protein sequence ID" value="ALJ28962.1"/>
    <property type="molecule type" value="Genomic_DNA"/>
</dbReference>
<accession>A0A0S1B1W4</accession>
<evidence type="ECO:0000313" key="2">
    <source>
        <dbReference type="Proteomes" id="UP000061010"/>
    </source>
</evidence>
<sequence>MVVLSLPNFEVEVAEASNSLETFFCMGGMSDRQAGGWVVSEFIANIEHCASEKLRKTLPFRDKYKSWWLALTNFTGMRLDEKDQDQLRQHLPSQDGWDKILLINPHSPTDWIEL</sequence>